<keyword evidence="4" id="KW-1185">Reference proteome</keyword>
<feature type="signal peptide" evidence="2">
    <location>
        <begin position="1"/>
        <end position="20"/>
    </location>
</feature>
<protein>
    <recommendedName>
        <fullName evidence="5">Secreted protein</fullName>
    </recommendedName>
</protein>
<name>A0AAD9FVB7_PAPLA</name>
<evidence type="ECO:0000313" key="4">
    <source>
        <dbReference type="Proteomes" id="UP001182556"/>
    </source>
</evidence>
<accession>A0AAD9FVB7</accession>
<evidence type="ECO:0000256" key="2">
    <source>
        <dbReference type="SAM" id="SignalP"/>
    </source>
</evidence>
<evidence type="ECO:0000313" key="3">
    <source>
        <dbReference type="EMBL" id="KAK1926939.1"/>
    </source>
</evidence>
<reference evidence="3" key="1">
    <citation type="submission" date="2023-02" db="EMBL/GenBank/DDBJ databases">
        <title>Identification and recombinant expression of a fungal hydrolase from Papiliotrema laurentii that hydrolyzes apple cutin and clears colloidal polyester polyurethane.</title>
        <authorList>
            <consortium name="DOE Joint Genome Institute"/>
            <person name="Roman V.A."/>
            <person name="Bojanowski C."/>
            <person name="Crable B.R."/>
            <person name="Wagner D.N."/>
            <person name="Hung C.S."/>
            <person name="Nadeau L.J."/>
            <person name="Schratz L."/>
            <person name="Haridas S."/>
            <person name="Pangilinan J."/>
            <person name="Lipzen A."/>
            <person name="Na H."/>
            <person name="Yan M."/>
            <person name="Ng V."/>
            <person name="Grigoriev I.V."/>
            <person name="Spatafora J.W."/>
            <person name="Barlow D."/>
            <person name="Biffinger J."/>
            <person name="Kelley-Loughnane N."/>
            <person name="Varaljay V.A."/>
            <person name="Crookes-Goodson W.J."/>
        </authorList>
    </citation>
    <scope>NUCLEOTIDE SEQUENCE</scope>
    <source>
        <strain evidence="3">5307AH</strain>
    </source>
</reference>
<dbReference type="Proteomes" id="UP001182556">
    <property type="component" value="Unassembled WGS sequence"/>
</dbReference>
<comment type="caution">
    <text evidence="3">The sequence shown here is derived from an EMBL/GenBank/DDBJ whole genome shotgun (WGS) entry which is preliminary data.</text>
</comment>
<feature type="compositionally biased region" description="Polar residues" evidence="1">
    <location>
        <begin position="87"/>
        <end position="97"/>
    </location>
</feature>
<organism evidence="3 4">
    <name type="scientific">Papiliotrema laurentii</name>
    <name type="common">Cryptococcus laurentii</name>
    <dbReference type="NCBI Taxonomy" id="5418"/>
    <lineage>
        <taxon>Eukaryota</taxon>
        <taxon>Fungi</taxon>
        <taxon>Dikarya</taxon>
        <taxon>Basidiomycota</taxon>
        <taxon>Agaricomycotina</taxon>
        <taxon>Tremellomycetes</taxon>
        <taxon>Tremellales</taxon>
        <taxon>Rhynchogastremaceae</taxon>
        <taxon>Papiliotrema</taxon>
    </lineage>
</organism>
<dbReference type="AlphaFoldDB" id="A0AAD9FVB7"/>
<evidence type="ECO:0008006" key="5">
    <source>
        <dbReference type="Google" id="ProtNLM"/>
    </source>
</evidence>
<keyword evidence="2" id="KW-0732">Signal</keyword>
<feature type="region of interest" description="Disordered" evidence="1">
    <location>
        <begin position="47"/>
        <end position="72"/>
    </location>
</feature>
<evidence type="ECO:0000256" key="1">
    <source>
        <dbReference type="SAM" id="MobiDB-lite"/>
    </source>
</evidence>
<feature type="region of interest" description="Disordered" evidence="1">
    <location>
        <begin position="86"/>
        <end position="106"/>
    </location>
</feature>
<gene>
    <name evidence="3" type="ORF">DB88DRAFT_476150</name>
</gene>
<dbReference type="EMBL" id="JAODAN010000001">
    <property type="protein sequence ID" value="KAK1926939.1"/>
    <property type="molecule type" value="Genomic_DNA"/>
</dbReference>
<proteinExistence type="predicted"/>
<sequence>MSTMYCVILLIIYLWAAALAEVAVEVLANGFGRPRVDRPRWMPKSYHSFTSDQGREGIGTSRRKGCSISGFTQRPITGFTQAIVDGRTSTPKRSTWGTPKGREFDL</sequence>
<feature type="chain" id="PRO_5042012469" description="Secreted protein" evidence="2">
    <location>
        <begin position="21"/>
        <end position="106"/>
    </location>
</feature>